<evidence type="ECO:0000256" key="2">
    <source>
        <dbReference type="SAM" id="SignalP"/>
    </source>
</evidence>
<proteinExistence type="predicted"/>
<dbReference type="Gene3D" id="2.10.25.10">
    <property type="entry name" value="Laminin"/>
    <property type="match status" value="1"/>
</dbReference>
<sequence length="161" mass="18745">MHQILILLFYLFIGAVLSFPLQQPTCGENEEWNEYPLCDRFCNNTQYFCLNIKSFPAKCMCKPNYFRNEENKCVHASECKCNRPTCTLGGKCRFVRNPYCEYSGRCDYFPTCIGRPQNQECAELCSDGERCEILHDPQCTVGVCQRQFCVPDMGEPDWRQI</sequence>
<reference evidence="3 4" key="2">
    <citation type="journal article" date="2019" name="G3 (Bethesda)">
        <title>Hybrid Assembly of the Genome of the Entomopathogenic Nematode Steinernema carpocapsae Identifies the X-Chromosome.</title>
        <authorList>
            <person name="Serra L."/>
            <person name="Macchietto M."/>
            <person name="Macias-Munoz A."/>
            <person name="McGill C.J."/>
            <person name="Rodriguez I.M."/>
            <person name="Rodriguez B."/>
            <person name="Murad R."/>
            <person name="Mortazavi A."/>
        </authorList>
    </citation>
    <scope>NUCLEOTIDE SEQUENCE [LARGE SCALE GENOMIC DNA]</scope>
    <source>
        <strain evidence="3 4">ALL</strain>
    </source>
</reference>
<dbReference type="Proteomes" id="UP000298663">
    <property type="component" value="Unassembled WGS sequence"/>
</dbReference>
<gene>
    <name evidence="3" type="ORF">L596_013893</name>
</gene>
<evidence type="ECO:0000313" key="3">
    <source>
        <dbReference type="EMBL" id="TKR89852.1"/>
    </source>
</evidence>
<keyword evidence="1" id="KW-0646">Protease inhibitor</keyword>
<keyword evidence="4" id="KW-1185">Reference proteome</keyword>
<dbReference type="GO" id="GO:0004867">
    <property type="term" value="F:serine-type endopeptidase inhibitor activity"/>
    <property type="evidence" value="ECO:0007669"/>
    <property type="project" value="UniProtKB-KW"/>
</dbReference>
<evidence type="ECO:0000256" key="1">
    <source>
        <dbReference type="ARBA" id="ARBA00022900"/>
    </source>
</evidence>
<keyword evidence="1" id="KW-0722">Serine protease inhibitor</keyword>
<keyword evidence="2" id="KW-0732">Signal</keyword>
<evidence type="ECO:0008006" key="5">
    <source>
        <dbReference type="Google" id="ProtNLM"/>
    </source>
</evidence>
<dbReference type="EMBL" id="AZBU02000003">
    <property type="protein sequence ID" value="TKR89852.1"/>
    <property type="molecule type" value="Genomic_DNA"/>
</dbReference>
<dbReference type="InterPro" id="IPR036084">
    <property type="entry name" value="Ser_inhib-like_sf"/>
</dbReference>
<feature type="signal peptide" evidence="2">
    <location>
        <begin position="1"/>
        <end position="18"/>
    </location>
</feature>
<organism evidence="3 4">
    <name type="scientific">Steinernema carpocapsae</name>
    <name type="common">Entomopathogenic nematode</name>
    <dbReference type="NCBI Taxonomy" id="34508"/>
    <lineage>
        <taxon>Eukaryota</taxon>
        <taxon>Metazoa</taxon>
        <taxon>Ecdysozoa</taxon>
        <taxon>Nematoda</taxon>
        <taxon>Chromadorea</taxon>
        <taxon>Rhabditida</taxon>
        <taxon>Tylenchina</taxon>
        <taxon>Panagrolaimomorpha</taxon>
        <taxon>Strongyloidoidea</taxon>
        <taxon>Steinernematidae</taxon>
        <taxon>Steinernema</taxon>
    </lineage>
</organism>
<dbReference type="SUPFAM" id="SSF57567">
    <property type="entry name" value="Serine protease inhibitors"/>
    <property type="match status" value="1"/>
</dbReference>
<accession>A0A4U5P1N4</accession>
<feature type="chain" id="PRO_5020552948" description="TIL domain-containing protein" evidence="2">
    <location>
        <begin position="19"/>
        <end position="161"/>
    </location>
</feature>
<dbReference type="CDD" id="cd19941">
    <property type="entry name" value="TIL"/>
    <property type="match status" value="1"/>
</dbReference>
<name>A0A4U5P1N4_STECR</name>
<reference evidence="3 4" key="1">
    <citation type="journal article" date="2015" name="Genome Biol.">
        <title>Comparative genomics of Steinernema reveals deeply conserved gene regulatory networks.</title>
        <authorList>
            <person name="Dillman A.R."/>
            <person name="Macchietto M."/>
            <person name="Porter C.F."/>
            <person name="Rogers A."/>
            <person name="Williams B."/>
            <person name="Antoshechkin I."/>
            <person name="Lee M.M."/>
            <person name="Goodwin Z."/>
            <person name="Lu X."/>
            <person name="Lewis E.E."/>
            <person name="Goodrich-Blair H."/>
            <person name="Stock S.P."/>
            <person name="Adams B.J."/>
            <person name="Sternberg P.W."/>
            <person name="Mortazavi A."/>
        </authorList>
    </citation>
    <scope>NUCLEOTIDE SEQUENCE [LARGE SCALE GENOMIC DNA]</scope>
    <source>
        <strain evidence="3 4">ALL</strain>
    </source>
</reference>
<comment type="caution">
    <text evidence="3">The sequence shown here is derived from an EMBL/GenBank/DDBJ whole genome shotgun (WGS) entry which is preliminary data.</text>
</comment>
<dbReference type="OrthoDB" id="6236007at2759"/>
<evidence type="ECO:0000313" key="4">
    <source>
        <dbReference type="Proteomes" id="UP000298663"/>
    </source>
</evidence>
<protein>
    <recommendedName>
        <fullName evidence="5">TIL domain-containing protein</fullName>
    </recommendedName>
</protein>
<dbReference type="AlphaFoldDB" id="A0A4U5P1N4"/>